<dbReference type="PANTHER" id="PTHR34709:SF44">
    <property type="entry name" value="FBD DOMAIN-CONTAINING PROTEIN"/>
    <property type="match status" value="1"/>
</dbReference>
<dbReference type="SUPFAM" id="SSF52047">
    <property type="entry name" value="RNI-like"/>
    <property type="match status" value="1"/>
</dbReference>
<dbReference type="InterPro" id="IPR055411">
    <property type="entry name" value="LRR_FXL15/At3g58940/PEG3-like"/>
</dbReference>
<accession>K4A2Y9</accession>
<dbReference type="Pfam" id="PF24758">
    <property type="entry name" value="LRR_At5g56370"/>
    <property type="match status" value="1"/>
</dbReference>
<dbReference type="InterPro" id="IPR032675">
    <property type="entry name" value="LRR_dom_sf"/>
</dbReference>
<sequence>ILVRLRCAGAAARTSVLSRRWRGLWRHLPELSFRGVAPGAVEAALAQVALPKLSLLDIDTSWLYTLRADAVASLFRTAARLDPVELSMMLRVHPGDELVPFVVPSFARAKSIRLDVDMLHLTPPALDGGFPALERLSITNSRFDTGADRFDIGALISRCPQLRVLELINRWGLDTVTINSATIEELLVMDVQFSISGVDIVAPVLKKFTFSTCFPSSPNAVGIDGIGMWCLGHLKLGTEENGFVLGLNLERAHSVTDMRNLQEMFQLPNISALELCVGTRGHVYGAMALNLLRICNATQRLKLFVRPVFWRTNDEACAFDCPCNQPQNWRSQNISLTSLEELEIENFEGSDHEVDFLKLLFRCAPLVNVTLKLASKVVPSNRGCKETYNIFKDNPAVKCHVHVYRKRGKEVIYA</sequence>
<dbReference type="OMA" id="RTNDEAC"/>
<dbReference type="InParanoid" id="K4A2Y9"/>
<dbReference type="EnsemblPlants" id="KQL26712">
    <property type="protein sequence ID" value="KQL26712"/>
    <property type="gene ID" value="SETIT_033241mg"/>
</dbReference>
<evidence type="ECO:0000259" key="1">
    <source>
        <dbReference type="Pfam" id="PF24758"/>
    </source>
</evidence>
<reference evidence="3" key="1">
    <citation type="journal article" date="2012" name="Nat. Biotechnol.">
        <title>Reference genome sequence of the model plant Setaria.</title>
        <authorList>
            <person name="Bennetzen J.L."/>
            <person name="Schmutz J."/>
            <person name="Wang H."/>
            <person name="Percifield R."/>
            <person name="Hawkins J."/>
            <person name="Pontaroli A.C."/>
            <person name="Estep M."/>
            <person name="Feng L."/>
            <person name="Vaughn J.N."/>
            <person name="Grimwood J."/>
            <person name="Jenkins J."/>
            <person name="Barry K."/>
            <person name="Lindquist E."/>
            <person name="Hellsten U."/>
            <person name="Deshpande S."/>
            <person name="Wang X."/>
            <person name="Wu X."/>
            <person name="Mitros T."/>
            <person name="Triplett J."/>
            <person name="Yang X."/>
            <person name="Ye C.Y."/>
            <person name="Mauro-Herrera M."/>
            <person name="Wang L."/>
            <person name="Li P."/>
            <person name="Sharma M."/>
            <person name="Sharma R."/>
            <person name="Ronald P.C."/>
            <person name="Panaud O."/>
            <person name="Kellogg E.A."/>
            <person name="Brutnell T.P."/>
            <person name="Doust A.N."/>
            <person name="Tuskan G.A."/>
            <person name="Rokhsar D."/>
            <person name="Devos K.M."/>
        </authorList>
    </citation>
    <scope>NUCLEOTIDE SEQUENCE [LARGE SCALE GENOMIC DNA]</scope>
    <source>
        <strain evidence="3">cv. Yugu1</strain>
    </source>
</reference>
<evidence type="ECO:0000313" key="2">
    <source>
        <dbReference type="EnsemblPlants" id="KQL26712"/>
    </source>
</evidence>
<dbReference type="EMBL" id="AGNK02001343">
    <property type="status" value="NOT_ANNOTATED_CDS"/>
    <property type="molecule type" value="Genomic_DNA"/>
</dbReference>
<protein>
    <recommendedName>
        <fullName evidence="1">F-box/LRR-repeat protein 15/At3g58940/PEG3-like LRR domain-containing protein</fullName>
    </recommendedName>
</protein>
<feature type="domain" description="F-box/LRR-repeat protein 15/At3g58940/PEG3-like LRR" evidence="1">
    <location>
        <begin position="72"/>
        <end position="211"/>
    </location>
</feature>
<keyword evidence="3" id="KW-1185">Reference proteome</keyword>
<dbReference type="Gene3D" id="3.80.10.10">
    <property type="entry name" value="Ribonuclease Inhibitor"/>
    <property type="match status" value="1"/>
</dbReference>
<organism evidence="2 3">
    <name type="scientific">Setaria italica</name>
    <name type="common">Foxtail millet</name>
    <name type="synonym">Panicum italicum</name>
    <dbReference type="NCBI Taxonomy" id="4555"/>
    <lineage>
        <taxon>Eukaryota</taxon>
        <taxon>Viridiplantae</taxon>
        <taxon>Streptophyta</taxon>
        <taxon>Embryophyta</taxon>
        <taxon>Tracheophyta</taxon>
        <taxon>Spermatophyta</taxon>
        <taxon>Magnoliopsida</taxon>
        <taxon>Liliopsida</taxon>
        <taxon>Poales</taxon>
        <taxon>Poaceae</taxon>
        <taxon>PACMAD clade</taxon>
        <taxon>Panicoideae</taxon>
        <taxon>Panicodae</taxon>
        <taxon>Paniceae</taxon>
        <taxon>Cenchrinae</taxon>
        <taxon>Setaria</taxon>
    </lineage>
</organism>
<proteinExistence type="predicted"/>
<dbReference type="HOGENOM" id="CLU_017148_6_1_1"/>
<dbReference type="AlphaFoldDB" id="K4A2Y9"/>
<dbReference type="PANTHER" id="PTHR34709">
    <property type="entry name" value="OS10G0396666 PROTEIN"/>
    <property type="match status" value="1"/>
</dbReference>
<reference evidence="2" key="2">
    <citation type="submission" date="2018-08" db="UniProtKB">
        <authorList>
            <consortium name="EnsemblPlants"/>
        </authorList>
    </citation>
    <scope>IDENTIFICATION</scope>
    <source>
        <strain evidence="2">Yugu1</strain>
    </source>
</reference>
<evidence type="ECO:0000313" key="3">
    <source>
        <dbReference type="Proteomes" id="UP000004995"/>
    </source>
</evidence>
<name>K4A2Y9_SETIT</name>
<dbReference type="InterPro" id="IPR055312">
    <property type="entry name" value="FBL15-like"/>
</dbReference>
<dbReference type="eggNOG" id="ENOG502R887">
    <property type="taxonomic scope" value="Eukaryota"/>
</dbReference>
<dbReference type="Gramene" id="KQL26712">
    <property type="protein sequence ID" value="KQL26712"/>
    <property type="gene ID" value="SETIT_033241mg"/>
</dbReference>
<dbReference type="Proteomes" id="UP000004995">
    <property type="component" value="Unassembled WGS sequence"/>
</dbReference>